<feature type="compositionally biased region" description="Basic and acidic residues" evidence="1">
    <location>
        <begin position="85"/>
        <end position="103"/>
    </location>
</feature>
<organism evidence="2 3">
    <name type="scientific">Carex littledalei</name>
    <dbReference type="NCBI Taxonomy" id="544730"/>
    <lineage>
        <taxon>Eukaryota</taxon>
        <taxon>Viridiplantae</taxon>
        <taxon>Streptophyta</taxon>
        <taxon>Embryophyta</taxon>
        <taxon>Tracheophyta</taxon>
        <taxon>Spermatophyta</taxon>
        <taxon>Magnoliopsida</taxon>
        <taxon>Liliopsida</taxon>
        <taxon>Poales</taxon>
        <taxon>Cyperaceae</taxon>
        <taxon>Cyperoideae</taxon>
        <taxon>Cariceae</taxon>
        <taxon>Carex</taxon>
        <taxon>Carex subgen. Euthyceras</taxon>
    </lineage>
</organism>
<feature type="compositionally biased region" description="Low complexity" evidence="1">
    <location>
        <begin position="112"/>
        <end position="123"/>
    </location>
</feature>
<proteinExistence type="predicted"/>
<dbReference type="Gene3D" id="2.60.110.10">
    <property type="entry name" value="Thaumatin"/>
    <property type="match status" value="1"/>
</dbReference>
<dbReference type="PRINTS" id="PR00347">
    <property type="entry name" value="THAUMATIN"/>
</dbReference>
<evidence type="ECO:0000256" key="1">
    <source>
        <dbReference type="SAM" id="MobiDB-lite"/>
    </source>
</evidence>
<dbReference type="InterPro" id="IPR037176">
    <property type="entry name" value="Osmotin/thaumatin-like_sf"/>
</dbReference>
<keyword evidence="3" id="KW-1185">Reference proteome</keyword>
<dbReference type="PANTHER" id="PTHR33738:SF8">
    <property type="entry name" value="OS05G0454500 PROTEIN"/>
    <property type="match status" value="1"/>
</dbReference>
<feature type="region of interest" description="Disordered" evidence="1">
    <location>
        <begin position="68"/>
        <end position="123"/>
    </location>
</feature>
<sequence>MVSLDDHLLPEPPFQNDKGKGPSADESGPSSFPLSTNPPSLADLVSEAVVSVLEHMVDMGAPSVHTGIVASGQHTSLPTETAPGRGEERRRLDRKKLIMEGKKHGVAGRNKSTSSSSSNSDSNSISILEELFGRKETNCNYRPKVKSSSSSNSPAAGAGAGYFSTVFPHPNPDPYHLAGNDTSHSDLYWTLNRHRVDGNSSKNQLPSYSSYTKDGKAAYSTESAESSHFGSSVHYGARDFYATSPSKYAPPELPKTHKNDDNNDGSVATRGDWWQGGIQLIVVNNCAQSVWPGIQGSGGHPTPNLGGFHLDPAEEVYFDVPFGWSGRIWGRQGCFFDANGKGDCQTGDCGGQLHCNGLGGDDTWDPNLVSALLRREPGRRLQHSRDDVACGWWGRVRCGGL</sequence>
<feature type="region of interest" description="Disordered" evidence="1">
    <location>
        <begin position="246"/>
        <end position="269"/>
    </location>
</feature>
<protein>
    <submittedName>
        <fullName evidence="2">Thaumatin-like protein</fullName>
    </submittedName>
</protein>
<dbReference type="Pfam" id="PF00314">
    <property type="entry name" value="Thaumatin"/>
    <property type="match status" value="1"/>
</dbReference>
<feature type="region of interest" description="Disordered" evidence="1">
    <location>
        <begin position="1"/>
        <end position="40"/>
    </location>
</feature>
<comment type="caution">
    <text evidence="2">The sequence shown here is derived from an EMBL/GenBank/DDBJ whole genome shotgun (WGS) entry which is preliminary data.</text>
</comment>
<evidence type="ECO:0000313" key="2">
    <source>
        <dbReference type="EMBL" id="KAF3330022.1"/>
    </source>
</evidence>
<dbReference type="PANTHER" id="PTHR33738">
    <property type="entry name" value="EMB|CAB82975.1"/>
    <property type="match status" value="1"/>
</dbReference>
<dbReference type="SMART" id="SM00205">
    <property type="entry name" value="THN"/>
    <property type="match status" value="1"/>
</dbReference>
<feature type="compositionally biased region" description="Polar residues" evidence="1">
    <location>
        <begin position="28"/>
        <end position="39"/>
    </location>
</feature>
<dbReference type="PROSITE" id="PS51367">
    <property type="entry name" value="THAUMATIN_2"/>
    <property type="match status" value="1"/>
</dbReference>
<evidence type="ECO:0000313" key="3">
    <source>
        <dbReference type="Proteomes" id="UP000623129"/>
    </source>
</evidence>
<dbReference type="PROSITE" id="PS00316">
    <property type="entry name" value="THAUMATIN_1"/>
    <property type="match status" value="1"/>
</dbReference>
<dbReference type="InterPro" id="IPR017949">
    <property type="entry name" value="Thaumatin_CS"/>
</dbReference>
<dbReference type="AlphaFoldDB" id="A0A833R0A8"/>
<dbReference type="OrthoDB" id="430315at2759"/>
<dbReference type="InterPro" id="IPR001938">
    <property type="entry name" value="Thaumatin"/>
</dbReference>
<dbReference type="EMBL" id="SWLB01000014">
    <property type="protein sequence ID" value="KAF3330022.1"/>
    <property type="molecule type" value="Genomic_DNA"/>
</dbReference>
<dbReference type="Proteomes" id="UP000623129">
    <property type="component" value="Unassembled WGS sequence"/>
</dbReference>
<dbReference type="SUPFAM" id="SSF49870">
    <property type="entry name" value="Osmotin, thaumatin-like protein"/>
    <property type="match status" value="1"/>
</dbReference>
<reference evidence="2" key="1">
    <citation type="submission" date="2020-01" db="EMBL/GenBank/DDBJ databases">
        <title>Genome sequence of Kobresia littledalei, the first chromosome-level genome in the family Cyperaceae.</title>
        <authorList>
            <person name="Qu G."/>
        </authorList>
    </citation>
    <scope>NUCLEOTIDE SEQUENCE</scope>
    <source>
        <strain evidence="2">C.B.Clarke</strain>
        <tissue evidence="2">Leaf</tissue>
    </source>
</reference>
<accession>A0A833R0A8</accession>
<gene>
    <name evidence="2" type="ORF">FCM35_KLT05353</name>
</gene>
<name>A0A833R0A8_9POAL</name>